<name>A0A2S5DDB2_9NEIS</name>
<dbReference type="AlphaFoldDB" id="A0A2S5DDB2"/>
<reference evidence="3" key="1">
    <citation type="submission" date="2018-02" db="EMBL/GenBank/DDBJ databases">
        <authorList>
            <person name="O'Hara-Hanley K."/>
            <person name="Soby S."/>
        </authorList>
    </citation>
    <scope>NUCLEOTIDE SEQUENCE [LARGE SCALE GENOMIC DNA]</scope>
    <source>
        <strain evidence="3">MWU14-2602</strain>
    </source>
</reference>
<proteinExistence type="predicted"/>
<organism evidence="2 3">
    <name type="scientific">Chromobacterium alticapitis</name>
    <dbReference type="NCBI Taxonomy" id="2073169"/>
    <lineage>
        <taxon>Bacteria</taxon>
        <taxon>Pseudomonadati</taxon>
        <taxon>Pseudomonadota</taxon>
        <taxon>Betaproteobacteria</taxon>
        <taxon>Neisseriales</taxon>
        <taxon>Chromobacteriaceae</taxon>
        <taxon>Chromobacterium</taxon>
    </lineage>
</organism>
<evidence type="ECO:0000313" key="2">
    <source>
        <dbReference type="EMBL" id="POZ61044.1"/>
    </source>
</evidence>
<keyword evidence="3" id="KW-1185">Reference proteome</keyword>
<protein>
    <recommendedName>
        <fullName evidence="4">Imelysin-like domain-containing protein</fullName>
    </recommendedName>
</protein>
<sequence>MEAFMKKRLLLLASMGAWCLAGCAGIDRDSAKALGNAGFTAAQAVQQQSDAASKTLSSLPEWWGVRDALVCANIKAPDIMKACLDNVRKQATQAQPDTALGQDQNRLVELMAKRAKAAGALRDAYQSFVNLASYDAGAEAESALKAAFGAINDFSAAASAISPAGAALPAIASGFASKASTIGGFLAAERQQRLMLDASQDLHRATDAFIAALSVERDKAASESLLATLRTEQDTVYSAFVQSGLISPKDALTPLLHEIAPGAQIVSLPPGANLDAINTASVISLHERSKRQQKAVVAAYDAALAALKALSAQHARLEAREPLDLATILGEARNVKAILADLQGK</sequence>
<gene>
    <name evidence="2" type="ORF">C2I19_15670</name>
</gene>
<comment type="caution">
    <text evidence="2">The sequence shown here is derived from an EMBL/GenBank/DDBJ whole genome shotgun (WGS) entry which is preliminary data.</text>
</comment>
<evidence type="ECO:0008006" key="4">
    <source>
        <dbReference type="Google" id="ProtNLM"/>
    </source>
</evidence>
<evidence type="ECO:0000256" key="1">
    <source>
        <dbReference type="SAM" id="SignalP"/>
    </source>
</evidence>
<feature type="chain" id="PRO_5015516916" description="Imelysin-like domain-containing protein" evidence="1">
    <location>
        <begin position="25"/>
        <end position="345"/>
    </location>
</feature>
<evidence type="ECO:0000313" key="3">
    <source>
        <dbReference type="Proteomes" id="UP000237082"/>
    </source>
</evidence>
<feature type="signal peptide" evidence="1">
    <location>
        <begin position="1"/>
        <end position="24"/>
    </location>
</feature>
<keyword evidence="1" id="KW-0732">Signal</keyword>
<dbReference type="Proteomes" id="UP000237082">
    <property type="component" value="Unassembled WGS sequence"/>
</dbReference>
<accession>A0A2S5DDB2</accession>
<dbReference type="EMBL" id="PQWB01000075">
    <property type="protein sequence ID" value="POZ61044.1"/>
    <property type="molecule type" value="Genomic_DNA"/>
</dbReference>